<protein>
    <submittedName>
        <fullName evidence="1">Phosphatase</fullName>
    </submittedName>
</protein>
<dbReference type="Gene3D" id="3.40.50.1000">
    <property type="entry name" value="HAD superfamily/HAD-like"/>
    <property type="match status" value="1"/>
</dbReference>
<proteinExistence type="predicted"/>
<dbReference type="InterPro" id="IPR000150">
    <property type="entry name" value="Cof"/>
</dbReference>
<dbReference type="EMBL" id="BRZA01000001">
    <property type="protein sequence ID" value="GLC87620.1"/>
    <property type="molecule type" value="Genomic_DNA"/>
</dbReference>
<dbReference type="InterPro" id="IPR006379">
    <property type="entry name" value="HAD-SF_hydro_IIB"/>
</dbReference>
<dbReference type="SUPFAM" id="SSF56784">
    <property type="entry name" value="HAD-like"/>
    <property type="match status" value="1"/>
</dbReference>
<dbReference type="Gene3D" id="3.30.1240.10">
    <property type="match status" value="1"/>
</dbReference>
<organism evidence="1 2">
    <name type="scientific">Lysinibacillus piscis</name>
    <dbReference type="NCBI Taxonomy" id="2518931"/>
    <lineage>
        <taxon>Bacteria</taxon>
        <taxon>Bacillati</taxon>
        <taxon>Bacillota</taxon>
        <taxon>Bacilli</taxon>
        <taxon>Bacillales</taxon>
        <taxon>Bacillaceae</taxon>
        <taxon>Lysinibacillus</taxon>
    </lineage>
</organism>
<comment type="caution">
    <text evidence="1">The sequence shown here is derived from an EMBL/GenBank/DDBJ whole genome shotgun (WGS) entry which is preliminary data.</text>
</comment>
<dbReference type="InterPro" id="IPR023214">
    <property type="entry name" value="HAD_sf"/>
</dbReference>
<dbReference type="PANTHER" id="PTHR10000:SF25">
    <property type="entry name" value="PHOSPHATASE YKRA-RELATED"/>
    <property type="match status" value="1"/>
</dbReference>
<dbReference type="SFLD" id="SFLDS00003">
    <property type="entry name" value="Haloacid_Dehalogenase"/>
    <property type="match status" value="1"/>
</dbReference>
<dbReference type="PROSITE" id="PS01228">
    <property type="entry name" value="COF_1"/>
    <property type="match status" value="1"/>
</dbReference>
<evidence type="ECO:0000313" key="1">
    <source>
        <dbReference type="EMBL" id="GLC87620.1"/>
    </source>
</evidence>
<keyword evidence="2" id="KW-1185">Reference proteome</keyword>
<dbReference type="Pfam" id="PF08282">
    <property type="entry name" value="Hydrolase_3"/>
    <property type="match status" value="1"/>
</dbReference>
<dbReference type="Proteomes" id="UP001065593">
    <property type="component" value="Unassembled WGS sequence"/>
</dbReference>
<sequence>MDKIIFFDIDGTLYNDEKKIPQSAKEAVLAARRNGYEIAIATGRSPFMAKPILEELDIHTYVTFNGQYVVYQDEVIYANEIDKESLAKIAEFSASRDEPVVFLDDKHMVATAPAHHMVSDSLATLMHHDYPKIDATYYMQNPVYQTLAFVTEQDEPLYREKFPNVRLVRWHPYSCDILPLGGSKALGIEKVLEKMGLTMEDAIAFGDGLNDIEMLTAVGTSVAMGNAEDEVKAVAKYVTDHIDQDGIAKMLRELKIID</sequence>
<accession>A0ABQ5NH57</accession>
<dbReference type="SFLD" id="SFLDG01144">
    <property type="entry name" value="C2.B.4:_PGP_Like"/>
    <property type="match status" value="1"/>
</dbReference>
<reference evidence="1" key="1">
    <citation type="submission" date="2022-08" db="EMBL/GenBank/DDBJ databases">
        <title>Draft genome sequence of Lysinibacillus sp. strain KH24.</title>
        <authorList>
            <person name="Kanbe H."/>
            <person name="Itoh H."/>
        </authorList>
    </citation>
    <scope>NUCLEOTIDE SEQUENCE</scope>
    <source>
        <strain evidence="1">KH24</strain>
    </source>
</reference>
<dbReference type="SFLD" id="SFLDG01140">
    <property type="entry name" value="C2.B:_Phosphomannomutase_and_P"/>
    <property type="match status" value="1"/>
</dbReference>
<dbReference type="NCBIfam" id="TIGR01484">
    <property type="entry name" value="HAD-SF-IIB"/>
    <property type="match status" value="1"/>
</dbReference>
<evidence type="ECO:0000313" key="2">
    <source>
        <dbReference type="Proteomes" id="UP001065593"/>
    </source>
</evidence>
<dbReference type="PANTHER" id="PTHR10000">
    <property type="entry name" value="PHOSPHOSERINE PHOSPHATASE"/>
    <property type="match status" value="1"/>
</dbReference>
<name>A0ABQ5NH57_9BACI</name>
<dbReference type="NCBIfam" id="TIGR00099">
    <property type="entry name" value="Cof-subfamily"/>
    <property type="match status" value="1"/>
</dbReference>
<dbReference type="CDD" id="cd07517">
    <property type="entry name" value="HAD_HPP"/>
    <property type="match status" value="1"/>
</dbReference>
<dbReference type="RefSeq" id="WP_264987341.1">
    <property type="nucleotide sequence ID" value="NZ_BRZA01000001.1"/>
</dbReference>
<dbReference type="InterPro" id="IPR036412">
    <property type="entry name" value="HAD-like_sf"/>
</dbReference>
<gene>
    <name evidence="1" type="ORF">LYSBPC_07470</name>
</gene>
<dbReference type="PROSITE" id="PS01229">
    <property type="entry name" value="COF_2"/>
    <property type="match status" value="1"/>
</dbReference>